<protein>
    <recommendedName>
        <fullName evidence="4">1-deoxy-D-xylulose-5-phosphate synthase</fullName>
    </recommendedName>
</protein>
<feature type="transmembrane region" description="Helical" evidence="1">
    <location>
        <begin position="132"/>
        <end position="151"/>
    </location>
</feature>
<reference evidence="2" key="1">
    <citation type="submission" date="2022-02" db="EMBL/GenBank/DDBJ databases">
        <title>Corynebacterium sp. from urogenital microbiome.</title>
        <authorList>
            <person name="Cappelli E.A."/>
            <person name="Ribeiro T.G."/>
            <person name="Peixe L."/>
        </authorList>
    </citation>
    <scope>NUCLEOTIDE SEQUENCE</scope>
    <source>
        <strain evidence="2">C8Ua_172</strain>
    </source>
</reference>
<evidence type="ECO:0000256" key="1">
    <source>
        <dbReference type="SAM" id="Phobius"/>
    </source>
</evidence>
<keyword evidence="1" id="KW-0812">Transmembrane</keyword>
<dbReference type="InterPro" id="IPR046498">
    <property type="entry name" value="Rv1476-like"/>
</dbReference>
<organism evidence="2 3">
    <name type="scientific">Corynebacterium meitnerae</name>
    <dbReference type="NCBI Taxonomy" id="2913498"/>
    <lineage>
        <taxon>Bacteria</taxon>
        <taxon>Bacillati</taxon>
        <taxon>Actinomycetota</taxon>
        <taxon>Actinomycetes</taxon>
        <taxon>Mycobacteriales</taxon>
        <taxon>Corynebacteriaceae</taxon>
        <taxon>Corynebacterium</taxon>
    </lineage>
</organism>
<keyword evidence="3" id="KW-1185">Reference proteome</keyword>
<dbReference type="Proteomes" id="UP001146468">
    <property type="component" value="Unassembled WGS sequence"/>
</dbReference>
<keyword evidence="1" id="KW-1133">Transmembrane helix</keyword>
<evidence type="ECO:0000313" key="3">
    <source>
        <dbReference type="Proteomes" id="UP001146468"/>
    </source>
</evidence>
<evidence type="ECO:0000313" key="2">
    <source>
        <dbReference type="EMBL" id="MCZ9293039.1"/>
    </source>
</evidence>
<keyword evidence="1" id="KW-0472">Membrane</keyword>
<name>A0A9X3LSY8_9CORY</name>
<dbReference type="AlphaFoldDB" id="A0A9X3LSY8"/>
<evidence type="ECO:0008006" key="4">
    <source>
        <dbReference type="Google" id="ProtNLM"/>
    </source>
</evidence>
<dbReference type="EMBL" id="JAKMUS010000001">
    <property type="protein sequence ID" value="MCZ9293039.1"/>
    <property type="molecule type" value="Genomic_DNA"/>
</dbReference>
<dbReference type="Pfam" id="PF20381">
    <property type="entry name" value="Rv1476"/>
    <property type="match status" value="1"/>
</dbReference>
<dbReference type="RefSeq" id="WP_269964499.1">
    <property type="nucleotide sequence ID" value="NZ_JAKMUS010000001.1"/>
</dbReference>
<sequence>MAPVNVDKASLSAQLADDGVAFETDNPVNLLIEPDLLRVTQEANQTDNGPFGFIVLEQVGVGPGALRDLAQEMLDETDTNTVIVRTPDATAAVSNTLTRAQIEGAQFALIRQPDYAQGIDAFVAETSQPGPAWAGLGVFFVAVVAVVALATRVSVKR</sequence>
<proteinExistence type="predicted"/>
<gene>
    <name evidence="2" type="ORF">L8U60_00880</name>
</gene>
<comment type="caution">
    <text evidence="2">The sequence shown here is derived from an EMBL/GenBank/DDBJ whole genome shotgun (WGS) entry which is preliminary data.</text>
</comment>
<accession>A0A9X3LSY8</accession>